<dbReference type="KEGG" id="cre:CHLRE_01g041000v5"/>
<sequence>MADDDRDEEEQPQEDLKDRQGREAAAAMKSMDQEGPEKEQKIDASKVQQAMQTLFAAQKASKDAERAREKELAAVKVAKEDIDVLAAECECKDRKAAERALRLAGGDLRRALQAYLEAGGVLAA</sequence>
<dbReference type="Pfam" id="PF19026">
    <property type="entry name" value="UBA_HYPK"/>
    <property type="match status" value="1"/>
</dbReference>
<dbReference type="STRING" id="3055.A0A2K3E7E8"/>
<dbReference type="PaxDb" id="3055-EDP09889"/>
<evidence type="ECO:0000259" key="2">
    <source>
        <dbReference type="Pfam" id="PF19026"/>
    </source>
</evidence>
<dbReference type="Proteomes" id="UP000006906">
    <property type="component" value="Chromosome 1"/>
</dbReference>
<dbReference type="GeneID" id="5715566"/>
<feature type="region of interest" description="Disordered" evidence="1">
    <location>
        <begin position="1"/>
        <end position="43"/>
    </location>
</feature>
<dbReference type="InterPro" id="IPR044034">
    <property type="entry name" value="NAC-like_UBA"/>
</dbReference>
<evidence type="ECO:0000256" key="1">
    <source>
        <dbReference type="SAM" id="MobiDB-lite"/>
    </source>
</evidence>
<dbReference type="GO" id="GO:0050821">
    <property type="term" value="P:protein stabilization"/>
    <property type="evidence" value="ECO:0000318"/>
    <property type="project" value="GO_Central"/>
</dbReference>
<organism evidence="3 4">
    <name type="scientific">Chlamydomonas reinhardtii</name>
    <name type="common">Chlamydomonas smithii</name>
    <dbReference type="NCBI Taxonomy" id="3055"/>
    <lineage>
        <taxon>Eukaryota</taxon>
        <taxon>Viridiplantae</taxon>
        <taxon>Chlorophyta</taxon>
        <taxon>core chlorophytes</taxon>
        <taxon>Chlorophyceae</taxon>
        <taxon>CS clade</taxon>
        <taxon>Chlamydomonadales</taxon>
        <taxon>Chlamydomonadaceae</taxon>
        <taxon>Chlamydomonas</taxon>
    </lineage>
</organism>
<dbReference type="CDD" id="cd14361">
    <property type="entry name" value="UBA_HYPK"/>
    <property type="match status" value="1"/>
</dbReference>
<name>A0A2K3E7E8_CHLRE</name>
<reference evidence="3 4" key="1">
    <citation type="journal article" date="2007" name="Science">
        <title>The Chlamydomonas genome reveals the evolution of key animal and plant functions.</title>
        <authorList>
            <person name="Merchant S.S."/>
            <person name="Prochnik S.E."/>
            <person name="Vallon O."/>
            <person name="Harris E.H."/>
            <person name="Karpowicz S.J."/>
            <person name="Witman G.B."/>
            <person name="Terry A."/>
            <person name="Salamov A."/>
            <person name="Fritz-Laylin L.K."/>
            <person name="Marechal-Drouard L."/>
            <person name="Marshall W.F."/>
            <person name="Qu L.H."/>
            <person name="Nelson D.R."/>
            <person name="Sanderfoot A.A."/>
            <person name="Spalding M.H."/>
            <person name="Kapitonov V.V."/>
            <person name="Ren Q."/>
            <person name="Ferris P."/>
            <person name="Lindquist E."/>
            <person name="Shapiro H."/>
            <person name="Lucas S.M."/>
            <person name="Grimwood J."/>
            <person name="Schmutz J."/>
            <person name="Cardol P."/>
            <person name="Cerutti H."/>
            <person name="Chanfreau G."/>
            <person name="Chen C.L."/>
            <person name="Cognat V."/>
            <person name="Croft M.T."/>
            <person name="Dent R."/>
            <person name="Dutcher S."/>
            <person name="Fernandez E."/>
            <person name="Fukuzawa H."/>
            <person name="Gonzalez-Ballester D."/>
            <person name="Gonzalez-Halphen D."/>
            <person name="Hallmann A."/>
            <person name="Hanikenne M."/>
            <person name="Hippler M."/>
            <person name="Inwood W."/>
            <person name="Jabbari K."/>
            <person name="Kalanon M."/>
            <person name="Kuras R."/>
            <person name="Lefebvre P.A."/>
            <person name="Lemaire S.D."/>
            <person name="Lobanov A.V."/>
            <person name="Lohr M."/>
            <person name="Manuell A."/>
            <person name="Meier I."/>
            <person name="Mets L."/>
            <person name="Mittag M."/>
            <person name="Mittelmeier T."/>
            <person name="Moroney J.V."/>
            <person name="Moseley J."/>
            <person name="Napoli C."/>
            <person name="Nedelcu A.M."/>
            <person name="Niyogi K."/>
            <person name="Novoselov S.V."/>
            <person name="Paulsen I.T."/>
            <person name="Pazour G."/>
            <person name="Purton S."/>
            <person name="Ral J.P."/>
            <person name="Riano-Pachon D.M."/>
            <person name="Riekhof W."/>
            <person name="Rymarquis L."/>
            <person name="Schroda M."/>
            <person name="Stern D."/>
            <person name="Umen J."/>
            <person name="Willows R."/>
            <person name="Wilson N."/>
            <person name="Zimmer S.L."/>
            <person name="Allmer J."/>
            <person name="Balk J."/>
            <person name="Bisova K."/>
            <person name="Chen C.J."/>
            <person name="Elias M."/>
            <person name="Gendler K."/>
            <person name="Hauser C."/>
            <person name="Lamb M.R."/>
            <person name="Ledford H."/>
            <person name="Long J.C."/>
            <person name="Minagawa J."/>
            <person name="Page M.D."/>
            <person name="Pan J."/>
            <person name="Pootakham W."/>
            <person name="Roje S."/>
            <person name="Rose A."/>
            <person name="Stahlberg E."/>
            <person name="Terauchi A.M."/>
            <person name="Yang P."/>
            <person name="Ball S."/>
            <person name="Bowler C."/>
            <person name="Dieckmann C.L."/>
            <person name="Gladyshev V.N."/>
            <person name="Green P."/>
            <person name="Jorgensen R."/>
            <person name="Mayfield S."/>
            <person name="Mueller-Roeber B."/>
            <person name="Rajamani S."/>
            <person name="Sayre R.T."/>
            <person name="Brokstein P."/>
            <person name="Dubchak I."/>
            <person name="Goodstein D."/>
            <person name="Hornick L."/>
            <person name="Huang Y.W."/>
            <person name="Jhaveri J."/>
            <person name="Luo Y."/>
            <person name="Martinez D."/>
            <person name="Ngau W.C."/>
            <person name="Otillar B."/>
            <person name="Poliakov A."/>
            <person name="Porter A."/>
            <person name="Szajkowski L."/>
            <person name="Werner G."/>
            <person name="Zhou K."/>
            <person name="Grigoriev I.V."/>
            <person name="Rokhsar D.S."/>
            <person name="Grossman A.R."/>
        </authorList>
    </citation>
    <scope>NUCLEOTIDE SEQUENCE [LARGE SCALE GENOMIC DNA]</scope>
    <source>
        <strain evidence="4">CC-503</strain>
    </source>
</reference>
<dbReference type="PANTHER" id="PTHR31184:SF2">
    <property type="entry name" value="HUNTINGTIN-INTERACTING PROTEIN K"/>
    <property type="match status" value="1"/>
</dbReference>
<feature type="compositionally biased region" description="Basic and acidic residues" evidence="1">
    <location>
        <begin position="31"/>
        <end position="43"/>
    </location>
</feature>
<evidence type="ECO:0000313" key="4">
    <source>
        <dbReference type="Proteomes" id="UP000006906"/>
    </source>
</evidence>
<dbReference type="ExpressionAtlas" id="A0A2K3E7E8">
    <property type="expression patterns" value="baseline and differential"/>
</dbReference>
<feature type="compositionally biased region" description="Acidic residues" evidence="1">
    <location>
        <begin position="1"/>
        <end position="13"/>
    </location>
</feature>
<evidence type="ECO:0000313" key="3">
    <source>
        <dbReference type="EMBL" id="PNW88704.1"/>
    </source>
</evidence>
<dbReference type="InParanoid" id="A0A2K3E7E8"/>
<accession>A0A2K3E7E8</accession>
<dbReference type="OrthoDB" id="285219at2759"/>
<dbReference type="RefSeq" id="XP_042928716.1">
    <property type="nucleotide sequence ID" value="XM_043058802.1"/>
</dbReference>
<proteinExistence type="predicted"/>
<dbReference type="GO" id="GO:0043066">
    <property type="term" value="P:negative regulation of apoptotic process"/>
    <property type="evidence" value="ECO:0000318"/>
    <property type="project" value="GO_Central"/>
</dbReference>
<protein>
    <recommendedName>
        <fullName evidence="2">Nascent polypeptide-associated complex subunit alpha-like UBA domain-containing protein</fullName>
    </recommendedName>
</protein>
<dbReference type="EMBL" id="CM008962">
    <property type="protein sequence ID" value="PNW88704.1"/>
    <property type="molecule type" value="Genomic_DNA"/>
</dbReference>
<dbReference type="Gramene" id="PNW88704">
    <property type="protein sequence ID" value="PNW88704"/>
    <property type="gene ID" value="CHLRE_01g041000v5"/>
</dbReference>
<feature type="domain" description="Nascent polypeptide-associated complex subunit alpha-like UBA" evidence="2">
    <location>
        <begin position="75"/>
        <end position="116"/>
    </location>
</feature>
<dbReference type="InterPro" id="IPR052617">
    <property type="entry name" value="Huntingtin-int_K"/>
</dbReference>
<dbReference type="OMA" id="ECECKDR"/>
<dbReference type="InterPro" id="IPR038922">
    <property type="entry name" value="HYPK_UBA"/>
</dbReference>
<keyword evidence="4" id="KW-1185">Reference proteome</keyword>
<gene>
    <name evidence="3" type="ORF">CHLRE_01g041000v5</name>
</gene>
<dbReference type="PANTHER" id="PTHR31184">
    <property type="entry name" value="HUNTINGTIN-INTERACTING PROTEIN K FAMILY MEMBER"/>
    <property type="match status" value="1"/>
</dbReference>
<dbReference type="FunCoup" id="A0A2K3E7E8">
    <property type="interactions" value="1543"/>
</dbReference>
<dbReference type="AlphaFoldDB" id="A0A2K3E7E8"/>